<feature type="non-terminal residue" evidence="2">
    <location>
        <position position="145"/>
    </location>
</feature>
<sequence length="145" mass="16219">MSQKAYTEKRMKNEPVNNRRLYPAISRNGSLMKLFRKPWLATVLAVVVAGGADVAKACFVRSPQPIDVYKDYVTVDITDQVAVKTYKCVFRNPNNRAVVGGTCFMEVEPGAQIDKMSMEVNGKMVKGKVLDVNEANQVFTDIVRK</sequence>
<dbReference type="PROSITE" id="PS51468">
    <property type="entry name" value="VIT"/>
    <property type="match status" value="1"/>
</dbReference>
<feature type="domain" description="VIT" evidence="1">
    <location>
        <begin position="52"/>
        <end position="145"/>
    </location>
</feature>
<gene>
    <name evidence="2" type="ORF">METZ01_LOCUS483428</name>
</gene>
<evidence type="ECO:0000259" key="1">
    <source>
        <dbReference type="PROSITE" id="PS51468"/>
    </source>
</evidence>
<evidence type="ECO:0000313" key="2">
    <source>
        <dbReference type="EMBL" id="SVE30574.1"/>
    </source>
</evidence>
<dbReference type="EMBL" id="UINC01208166">
    <property type="protein sequence ID" value="SVE30574.1"/>
    <property type="molecule type" value="Genomic_DNA"/>
</dbReference>
<dbReference type="InterPro" id="IPR013694">
    <property type="entry name" value="VIT"/>
</dbReference>
<dbReference type="Pfam" id="PF08487">
    <property type="entry name" value="VIT"/>
    <property type="match status" value="1"/>
</dbReference>
<proteinExistence type="predicted"/>
<protein>
    <recommendedName>
        <fullName evidence="1">VIT domain-containing protein</fullName>
    </recommendedName>
</protein>
<dbReference type="AlphaFoldDB" id="A0A383CEM0"/>
<reference evidence="2" key="1">
    <citation type="submission" date="2018-05" db="EMBL/GenBank/DDBJ databases">
        <authorList>
            <person name="Lanie J.A."/>
            <person name="Ng W.-L."/>
            <person name="Kazmierczak K.M."/>
            <person name="Andrzejewski T.M."/>
            <person name="Davidsen T.M."/>
            <person name="Wayne K.J."/>
            <person name="Tettelin H."/>
            <person name="Glass J.I."/>
            <person name="Rusch D."/>
            <person name="Podicherti R."/>
            <person name="Tsui H.-C.T."/>
            <person name="Winkler M.E."/>
        </authorList>
    </citation>
    <scope>NUCLEOTIDE SEQUENCE</scope>
</reference>
<accession>A0A383CEM0</accession>
<name>A0A383CEM0_9ZZZZ</name>
<organism evidence="2">
    <name type="scientific">marine metagenome</name>
    <dbReference type="NCBI Taxonomy" id="408172"/>
    <lineage>
        <taxon>unclassified sequences</taxon>
        <taxon>metagenomes</taxon>
        <taxon>ecological metagenomes</taxon>
    </lineage>
</organism>